<dbReference type="RefSeq" id="XP_024678419.1">
    <property type="nucleotide sequence ID" value="XM_024824373.1"/>
</dbReference>
<dbReference type="GeneID" id="36531698"/>
<dbReference type="Proteomes" id="UP000234474">
    <property type="component" value="Unassembled WGS sequence"/>
</dbReference>
<protein>
    <recommendedName>
        <fullName evidence="4">Extracellular membrane protein CFEM domain-containing protein</fullName>
    </recommendedName>
</protein>
<proteinExistence type="predicted"/>
<sequence>MQFSSILTVAIAALLTAPSLACKCYVNGNRDDGRTHSCCDQLHGTFRFGNDCQAGSISEHLSNFRRCCGGSSDCDYPGLALEETEVDYIKTIVALPTAAASI</sequence>
<dbReference type="VEuPathDB" id="FungiDB:P174DRAFT_413923"/>
<feature type="signal peptide" evidence="1">
    <location>
        <begin position="1"/>
        <end position="21"/>
    </location>
</feature>
<dbReference type="OMA" id="THACCTY"/>
<dbReference type="OrthoDB" id="3624704at2759"/>
<name>A0A2I1BWR3_ASPN1</name>
<keyword evidence="1" id="KW-0732">Signal</keyword>
<organism evidence="2 3">
    <name type="scientific">Aspergillus novofumigatus (strain IBT 16806)</name>
    <dbReference type="NCBI Taxonomy" id="1392255"/>
    <lineage>
        <taxon>Eukaryota</taxon>
        <taxon>Fungi</taxon>
        <taxon>Dikarya</taxon>
        <taxon>Ascomycota</taxon>
        <taxon>Pezizomycotina</taxon>
        <taxon>Eurotiomycetes</taxon>
        <taxon>Eurotiomycetidae</taxon>
        <taxon>Eurotiales</taxon>
        <taxon>Aspergillaceae</taxon>
        <taxon>Aspergillus</taxon>
        <taxon>Aspergillus subgen. Fumigati</taxon>
    </lineage>
</organism>
<keyword evidence="3" id="KW-1185">Reference proteome</keyword>
<evidence type="ECO:0000256" key="1">
    <source>
        <dbReference type="SAM" id="SignalP"/>
    </source>
</evidence>
<gene>
    <name evidence="2" type="ORF">P174DRAFT_413923</name>
</gene>
<evidence type="ECO:0000313" key="3">
    <source>
        <dbReference type="Proteomes" id="UP000234474"/>
    </source>
</evidence>
<evidence type="ECO:0008006" key="4">
    <source>
        <dbReference type="Google" id="ProtNLM"/>
    </source>
</evidence>
<dbReference type="AlphaFoldDB" id="A0A2I1BWR3"/>
<evidence type="ECO:0000313" key="2">
    <source>
        <dbReference type="EMBL" id="PKX89824.1"/>
    </source>
</evidence>
<accession>A0A2I1BWR3</accession>
<dbReference type="EMBL" id="MSZS01000009">
    <property type="protein sequence ID" value="PKX89824.1"/>
    <property type="molecule type" value="Genomic_DNA"/>
</dbReference>
<feature type="chain" id="PRO_5014189110" description="Extracellular membrane protein CFEM domain-containing protein" evidence="1">
    <location>
        <begin position="22"/>
        <end position="102"/>
    </location>
</feature>
<comment type="caution">
    <text evidence="2">The sequence shown here is derived from an EMBL/GenBank/DDBJ whole genome shotgun (WGS) entry which is preliminary data.</text>
</comment>
<reference evidence="3" key="1">
    <citation type="journal article" date="2018" name="Proc. Natl. Acad. Sci. U.S.A.">
        <title>Linking secondary metabolites to gene clusters through genome sequencing of six diverse Aspergillus species.</title>
        <authorList>
            <person name="Kaerboelling I."/>
            <person name="Vesth T.C."/>
            <person name="Frisvad J.C."/>
            <person name="Nybo J.L."/>
            <person name="Theobald S."/>
            <person name="Kuo A."/>
            <person name="Bowyer P."/>
            <person name="Matsuda Y."/>
            <person name="Mondo S."/>
            <person name="Lyhne E.K."/>
            <person name="Kogle M.E."/>
            <person name="Clum A."/>
            <person name="Lipzen A."/>
            <person name="Salamov A."/>
            <person name="Ngan C.Y."/>
            <person name="Daum C."/>
            <person name="Chiniquy J."/>
            <person name="Barry K."/>
            <person name="LaButti K."/>
            <person name="Haridas S."/>
            <person name="Simmons B.A."/>
            <person name="Magnuson J.K."/>
            <person name="Mortensen U.H."/>
            <person name="Larsen T.O."/>
            <person name="Grigoriev I.V."/>
            <person name="Baker S.E."/>
            <person name="Andersen M.R."/>
        </authorList>
    </citation>
    <scope>NUCLEOTIDE SEQUENCE [LARGE SCALE GENOMIC DNA]</scope>
    <source>
        <strain evidence="3">IBT 16806</strain>
    </source>
</reference>